<evidence type="ECO:0000313" key="17">
    <source>
        <dbReference type="EMBL" id="PIO26360.1"/>
    </source>
</evidence>
<dbReference type="PRINTS" id="PR00821">
    <property type="entry name" value="TAGLIPASE"/>
</dbReference>
<keyword evidence="6" id="KW-0442">Lipid degradation</keyword>
<evidence type="ECO:0000256" key="2">
    <source>
        <dbReference type="ARBA" id="ARBA00010701"/>
    </source>
</evidence>
<evidence type="ECO:0000256" key="14">
    <source>
        <dbReference type="RuleBase" id="RU004262"/>
    </source>
</evidence>
<organism evidence="17 18">
    <name type="scientific">Aquarana catesbeiana</name>
    <name type="common">American bullfrog</name>
    <name type="synonym">Rana catesbeiana</name>
    <dbReference type="NCBI Taxonomy" id="8400"/>
    <lineage>
        <taxon>Eukaryota</taxon>
        <taxon>Metazoa</taxon>
        <taxon>Chordata</taxon>
        <taxon>Craniata</taxon>
        <taxon>Vertebrata</taxon>
        <taxon>Euteleostomi</taxon>
        <taxon>Amphibia</taxon>
        <taxon>Batrachia</taxon>
        <taxon>Anura</taxon>
        <taxon>Neobatrachia</taxon>
        <taxon>Ranoidea</taxon>
        <taxon>Ranidae</taxon>
        <taxon>Aquarana</taxon>
    </lineage>
</organism>
<dbReference type="EMBL" id="KV949344">
    <property type="protein sequence ID" value="PIO26360.1"/>
    <property type="molecule type" value="Genomic_DNA"/>
</dbReference>
<comment type="similarity">
    <text evidence="2 14">Belongs to the AB hydrolase superfamily. Lipase family.</text>
</comment>
<dbReference type="Gene3D" id="3.40.50.1820">
    <property type="entry name" value="alpha/beta hydrolase"/>
    <property type="match status" value="1"/>
</dbReference>
<evidence type="ECO:0000256" key="5">
    <source>
        <dbReference type="ARBA" id="ARBA00022801"/>
    </source>
</evidence>
<evidence type="ECO:0000256" key="10">
    <source>
        <dbReference type="ARBA" id="ARBA00040696"/>
    </source>
</evidence>
<reference evidence="18" key="1">
    <citation type="journal article" date="2017" name="Nat. Commun.">
        <title>The North American bullfrog draft genome provides insight into hormonal regulation of long noncoding RNA.</title>
        <authorList>
            <person name="Hammond S.A."/>
            <person name="Warren R.L."/>
            <person name="Vandervalk B.P."/>
            <person name="Kucuk E."/>
            <person name="Khan H."/>
            <person name="Gibb E.A."/>
            <person name="Pandoh P."/>
            <person name="Kirk H."/>
            <person name="Zhao Y."/>
            <person name="Jones M."/>
            <person name="Mungall A.J."/>
            <person name="Coope R."/>
            <person name="Pleasance S."/>
            <person name="Moore R.A."/>
            <person name="Holt R.A."/>
            <person name="Round J.M."/>
            <person name="Ohora S."/>
            <person name="Walle B.V."/>
            <person name="Veldhoen N."/>
            <person name="Helbing C.C."/>
            <person name="Birol I."/>
        </authorList>
    </citation>
    <scope>NUCLEOTIDE SEQUENCE [LARGE SCALE GENOMIC DNA]</scope>
</reference>
<dbReference type="CDD" id="cd00707">
    <property type="entry name" value="Pancreat_lipase_like"/>
    <property type="match status" value="1"/>
</dbReference>
<evidence type="ECO:0000256" key="4">
    <source>
        <dbReference type="ARBA" id="ARBA00022729"/>
    </source>
</evidence>
<keyword evidence="3" id="KW-0964">Secreted</keyword>
<dbReference type="InterPro" id="IPR000734">
    <property type="entry name" value="TAG_lipase"/>
</dbReference>
<evidence type="ECO:0000256" key="11">
    <source>
        <dbReference type="ARBA" id="ARBA00048284"/>
    </source>
</evidence>
<comment type="catalytic activity">
    <reaction evidence="13">
        <text>1-hexadecanoyl-2-(5Z,8Z,11Z,14Z-eicosatetraenoyl)-sn-glycero-3-phospho-L-serine + H2O = 2-(5Z,8Z,11Z,14Z)-eicosatetraenoyl-sn-glycero-3-phospho-L-serine + hexadecanoate + H(+)</text>
        <dbReference type="Rhea" id="RHEA:41187"/>
        <dbReference type="ChEBI" id="CHEBI:7896"/>
        <dbReference type="ChEBI" id="CHEBI:15377"/>
        <dbReference type="ChEBI" id="CHEBI:15378"/>
        <dbReference type="ChEBI" id="CHEBI:75032"/>
        <dbReference type="ChEBI" id="CHEBI:77830"/>
    </reaction>
    <physiologicalReaction direction="left-to-right" evidence="13">
        <dbReference type="Rhea" id="RHEA:41188"/>
    </physiologicalReaction>
</comment>
<dbReference type="Pfam" id="PF00151">
    <property type="entry name" value="Lipase"/>
    <property type="match status" value="1"/>
</dbReference>
<dbReference type="InterPro" id="IPR029058">
    <property type="entry name" value="AB_hydrolase_fold"/>
</dbReference>
<dbReference type="InterPro" id="IPR013818">
    <property type="entry name" value="Lipase"/>
</dbReference>
<comment type="catalytic activity">
    <reaction evidence="12">
        <text>1,2-di-(9Z)-octadecenoyl-sn-glycero-3-phospho-L-serine + H2O = 2-(9Z-octadecenoyl)-sn-glycero-3-phospho-L-serine + (9Z)-octadecenoate + H(+)</text>
        <dbReference type="Rhea" id="RHEA:40491"/>
        <dbReference type="ChEBI" id="CHEBI:15377"/>
        <dbReference type="ChEBI" id="CHEBI:15378"/>
        <dbReference type="ChEBI" id="CHEBI:30823"/>
        <dbReference type="ChEBI" id="CHEBI:74905"/>
        <dbReference type="ChEBI" id="CHEBI:77342"/>
    </reaction>
    <physiologicalReaction direction="left-to-right" evidence="12">
        <dbReference type="Rhea" id="RHEA:40492"/>
    </physiologicalReaction>
</comment>
<evidence type="ECO:0000256" key="8">
    <source>
        <dbReference type="ARBA" id="ARBA00023157"/>
    </source>
</evidence>
<keyword evidence="5" id="KW-0378">Hydrolase</keyword>
<comment type="catalytic activity">
    <reaction evidence="11">
        <text>1-(9Z-octadecenoyl)-sn-glycero-3-phospho-L-serine + H2O = sn-glycero-3-phospho-L-serine + (9Z)-octadecenoate + H(+)</text>
        <dbReference type="Rhea" id="RHEA:40499"/>
        <dbReference type="ChEBI" id="CHEBI:15377"/>
        <dbReference type="ChEBI" id="CHEBI:15378"/>
        <dbReference type="ChEBI" id="CHEBI:30823"/>
        <dbReference type="ChEBI" id="CHEBI:64765"/>
        <dbReference type="ChEBI" id="CHEBI:74617"/>
    </reaction>
    <physiologicalReaction direction="left-to-right" evidence="11">
        <dbReference type="Rhea" id="RHEA:40500"/>
    </physiologicalReaction>
</comment>
<accession>A0A2G9REP1</accession>
<keyword evidence="4 15" id="KW-0732">Signal</keyword>
<keyword evidence="9" id="KW-0325">Glycoprotein</keyword>
<dbReference type="GO" id="GO:0016042">
    <property type="term" value="P:lipid catabolic process"/>
    <property type="evidence" value="ECO:0007669"/>
    <property type="project" value="UniProtKB-KW"/>
</dbReference>
<evidence type="ECO:0000256" key="3">
    <source>
        <dbReference type="ARBA" id="ARBA00022525"/>
    </source>
</evidence>
<evidence type="ECO:0000256" key="12">
    <source>
        <dbReference type="ARBA" id="ARBA00048646"/>
    </source>
</evidence>
<gene>
    <name evidence="17" type="ORF">AB205_0070490</name>
</gene>
<feature type="chain" id="PRO_5013829643" description="Phospholipase A1 member A" evidence="15">
    <location>
        <begin position="26"/>
        <end position="310"/>
    </location>
</feature>
<dbReference type="Proteomes" id="UP000228934">
    <property type="component" value="Unassembled WGS sequence"/>
</dbReference>
<keyword evidence="8" id="KW-1015">Disulfide bond</keyword>
<evidence type="ECO:0000313" key="18">
    <source>
        <dbReference type="Proteomes" id="UP000228934"/>
    </source>
</evidence>
<evidence type="ECO:0000256" key="13">
    <source>
        <dbReference type="ARBA" id="ARBA00048700"/>
    </source>
</evidence>
<evidence type="ECO:0000256" key="1">
    <source>
        <dbReference type="ARBA" id="ARBA00004613"/>
    </source>
</evidence>
<evidence type="ECO:0000256" key="15">
    <source>
        <dbReference type="SAM" id="SignalP"/>
    </source>
</evidence>
<dbReference type="AlphaFoldDB" id="A0A2G9REP1"/>
<protein>
    <recommendedName>
        <fullName evidence="10">Phospholipase A1 member A</fullName>
    </recommendedName>
</protein>
<dbReference type="PANTHER" id="PTHR11610">
    <property type="entry name" value="LIPASE"/>
    <property type="match status" value="1"/>
</dbReference>
<dbReference type="OrthoDB" id="199913at2759"/>
<feature type="signal peptide" evidence="15">
    <location>
        <begin position="1"/>
        <end position="25"/>
    </location>
</feature>
<name>A0A2G9REP1_AQUCT</name>
<evidence type="ECO:0000256" key="9">
    <source>
        <dbReference type="ARBA" id="ARBA00023180"/>
    </source>
</evidence>
<dbReference type="GO" id="GO:0008970">
    <property type="term" value="F:phospholipase A1 activity"/>
    <property type="evidence" value="ECO:0007669"/>
    <property type="project" value="TreeGrafter"/>
</dbReference>
<dbReference type="InterPro" id="IPR033906">
    <property type="entry name" value="Lipase_N"/>
</dbReference>
<keyword evidence="18" id="KW-1185">Reference proteome</keyword>
<evidence type="ECO:0000256" key="6">
    <source>
        <dbReference type="ARBA" id="ARBA00022963"/>
    </source>
</evidence>
<feature type="domain" description="Lipase" evidence="16">
    <location>
        <begin position="40"/>
        <end position="309"/>
    </location>
</feature>
<proteinExistence type="inferred from homology"/>
<dbReference type="SUPFAM" id="SSF53474">
    <property type="entry name" value="alpha/beta-Hydrolases"/>
    <property type="match status" value="1"/>
</dbReference>
<feature type="non-terminal residue" evidence="17">
    <location>
        <position position="310"/>
    </location>
</feature>
<dbReference type="PANTHER" id="PTHR11610:SF111">
    <property type="entry name" value="PHOSPHOLIPASE A1 MEMBER A"/>
    <property type="match status" value="1"/>
</dbReference>
<dbReference type="GO" id="GO:0005615">
    <property type="term" value="C:extracellular space"/>
    <property type="evidence" value="ECO:0007669"/>
    <property type="project" value="TreeGrafter"/>
</dbReference>
<keyword evidence="7" id="KW-0443">Lipid metabolism</keyword>
<sequence>MSMAGRRMAVLIASLLTSVTSTALSQQVEPPTLAPCGAFQTSGFFQDHRLEVQFLLYTPRNPTCAQSIHINQSGSIESSMFNASLDTKIIIHGFRVLGTKPSWTENLVEALLYAGEANVVVIDWVTGSTAKYHQAVENVPKLTMLLVALINRFLELGSTLESLHLIGVSLGAHVAGYIGSHFGGRIGWITGLDPAAYKYTNTHPEGRLDPGDALFVDAVHTDTDNFGIRIPVGHIDYFINGGRDQPGCPHITSNPYKYFICDHMRSVAVYINAVRGRCSFIGFPCSTYKEFQEGLCVDCETTKLSSCPRL</sequence>
<comment type="subcellular location">
    <subcellularLocation>
        <location evidence="1">Secreted</location>
    </subcellularLocation>
</comment>
<evidence type="ECO:0000256" key="7">
    <source>
        <dbReference type="ARBA" id="ARBA00023098"/>
    </source>
</evidence>
<evidence type="ECO:0000259" key="16">
    <source>
        <dbReference type="Pfam" id="PF00151"/>
    </source>
</evidence>